<comment type="caution">
    <text evidence="3">The sequence shown here is derived from an EMBL/GenBank/DDBJ whole genome shotgun (WGS) entry which is preliminary data.</text>
</comment>
<feature type="region of interest" description="Disordered" evidence="1">
    <location>
        <begin position="84"/>
        <end position="140"/>
    </location>
</feature>
<name>A0AA36H2Y7_CYLNA</name>
<dbReference type="Proteomes" id="UP001176961">
    <property type="component" value="Unassembled WGS sequence"/>
</dbReference>
<feature type="compositionally biased region" description="Polar residues" evidence="1">
    <location>
        <begin position="93"/>
        <end position="118"/>
    </location>
</feature>
<accession>A0AA36H2Y7</accession>
<keyword evidence="4" id="KW-1185">Reference proteome</keyword>
<feature type="compositionally biased region" description="Low complexity" evidence="1">
    <location>
        <begin position="119"/>
        <end position="129"/>
    </location>
</feature>
<organism evidence="3 4">
    <name type="scientific">Cylicocyclus nassatus</name>
    <name type="common">Nematode worm</name>
    <dbReference type="NCBI Taxonomy" id="53992"/>
    <lineage>
        <taxon>Eukaryota</taxon>
        <taxon>Metazoa</taxon>
        <taxon>Ecdysozoa</taxon>
        <taxon>Nematoda</taxon>
        <taxon>Chromadorea</taxon>
        <taxon>Rhabditida</taxon>
        <taxon>Rhabditina</taxon>
        <taxon>Rhabditomorpha</taxon>
        <taxon>Strongyloidea</taxon>
        <taxon>Strongylidae</taxon>
        <taxon>Cylicocyclus</taxon>
    </lineage>
</organism>
<keyword evidence="2" id="KW-0812">Transmembrane</keyword>
<proteinExistence type="predicted"/>
<protein>
    <submittedName>
        <fullName evidence="3">Uncharacterized protein</fullName>
    </submittedName>
</protein>
<keyword evidence="2" id="KW-1133">Transmembrane helix</keyword>
<evidence type="ECO:0000256" key="2">
    <source>
        <dbReference type="SAM" id="Phobius"/>
    </source>
</evidence>
<feature type="transmembrane region" description="Helical" evidence="2">
    <location>
        <begin position="54"/>
        <end position="75"/>
    </location>
</feature>
<reference evidence="3" key="1">
    <citation type="submission" date="2023-07" db="EMBL/GenBank/DDBJ databases">
        <authorList>
            <consortium name="CYATHOMIX"/>
        </authorList>
    </citation>
    <scope>NUCLEOTIDE SEQUENCE</scope>
    <source>
        <strain evidence="3">N/A</strain>
    </source>
</reference>
<dbReference type="AlphaFoldDB" id="A0AA36H2Y7"/>
<keyword evidence="2" id="KW-0472">Membrane</keyword>
<sequence length="140" mass="15377">MVAGISSLVISSSDGHVLITDTPEHSTTIEEEELVKEVETKQKEEASKERRRKISLHLLMLSLFLVTLSVSQLICMSRLREKYLHSPPEGKGKSQSIIETASPSQSPLPGQISRQTPASSLRSGKGSQKSGKKTLDFFNV</sequence>
<evidence type="ECO:0000313" key="4">
    <source>
        <dbReference type="Proteomes" id="UP001176961"/>
    </source>
</evidence>
<gene>
    <name evidence="3" type="ORF">CYNAS_LOCUS15134</name>
</gene>
<dbReference type="EMBL" id="CATQJL010000305">
    <property type="protein sequence ID" value="CAJ0603151.1"/>
    <property type="molecule type" value="Genomic_DNA"/>
</dbReference>
<evidence type="ECO:0000313" key="3">
    <source>
        <dbReference type="EMBL" id="CAJ0603151.1"/>
    </source>
</evidence>
<evidence type="ECO:0000256" key="1">
    <source>
        <dbReference type="SAM" id="MobiDB-lite"/>
    </source>
</evidence>